<dbReference type="GO" id="GO:0012505">
    <property type="term" value="C:endomembrane system"/>
    <property type="evidence" value="ECO:0007669"/>
    <property type="project" value="UniProtKB-SubCell"/>
</dbReference>
<feature type="transmembrane region" description="Helical" evidence="9">
    <location>
        <begin position="55"/>
        <end position="77"/>
    </location>
</feature>
<dbReference type="Proteomes" id="UP000321393">
    <property type="component" value="Unassembled WGS sequence"/>
</dbReference>
<evidence type="ECO:0000256" key="5">
    <source>
        <dbReference type="ARBA" id="ARBA00022989"/>
    </source>
</evidence>
<evidence type="ECO:0000313" key="10">
    <source>
        <dbReference type="EMBL" id="KAA0044940.1"/>
    </source>
</evidence>
<evidence type="ECO:0000256" key="9">
    <source>
        <dbReference type="SAM" id="Phobius"/>
    </source>
</evidence>
<evidence type="ECO:0000256" key="1">
    <source>
        <dbReference type="ARBA" id="ARBA00004308"/>
    </source>
</evidence>
<protein>
    <submittedName>
        <fullName evidence="10">Cellulose synthase-like protein G3 isoform X2</fullName>
    </submittedName>
</protein>
<dbReference type="PANTHER" id="PTHR13301">
    <property type="entry name" value="X-BOX TRANSCRIPTION FACTOR-RELATED"/>
    <property type="match status" value="1"/>
</dbReference>
<keyword evidence="3" id="KW-0808">Transferase</keyword>
<dbReference type="Pfam" id="PF03552">
    <property type="entry name" value="Cellulose_synt"/>
    <property type="match status" value="1"/>
</dbReference>
<dbReference type="GO" id="GO:0030244">
    <property type="term" value="P:cellulose biosynthetic process"/>
    <property type="evidence" value="ECO:0007669"/>
    <property type="project" value="InterPro"/>
</dbReference>
<evidence type="ECO:0000313" key="11">
    <source>
        <dbReference type="Proteomes" id="UP000321393"/>
    </source>
</evidence>
<organism evidence="10 11">
    <name type="scientific">Cucumis melo var. makuwa</name>
    <name type="common">Oriental melon</name>
    <dbReference type="NCBI Taxonomy" id="1194695"/>
    <lineage>
        <taxon>Eukaryota</taxon>
        <taxon>Viridiplantae</taxon>
        <taxon>Streptophyta</taxon>
        <taxon>Embryophyta</taxon>
        <taxon>Tracheophyta</taxon>
        <taxon>Spermatophyta</taxon>
        <taxon>Magnoliopsida</taxon>
        <taxon>eudicotyledons</taxon>
        <taxon>Gunneridae</taxon>
        <taxon>Pentapetalae</taxon>
        <taxon>rosids</taxon>
        <taxon>fabids</taxon>
        <taxon>Cucurbitales</taxon>
        <taxon>Cucurbitaceae</taxon>
        <taxon>Benincaseae</taxon>
        <taxon>Cucumis</taxon>
    </lineage>
</organism>
<feature type="binding site" evidence="8">
    <location>
        <position position="142"/>
    </location>
    <ligand>
        <name>UDP-alpha-D-glucose</name>
        <dbReference type="ChEBI" id="CHEBI:58885"/>
    </ligand>
</feature>
<dbReference type="STRING" id="1194695.A0A5A7TP17"/>
<dbReference type="GO" id="GO:0016760">
    <property type="term" value="F:cellulose synthase (UDP-forming) activity"/>
    <property type="evidence" value="ECO:0007669"/>
    <property type="project" value="InterPro"/>
</dbReference>
<comment type="caution">
    <text evidence="10">The sequence shown here is derived from an EMBL/GenBank/DDBJ whole genome shotgun (WGS) entry which is preliminary data.</text>
</comment>
<dbReference type="EMBL" id="SSTE01014791">
    <property type="protein sequence ID" value="KAA0044940.1"/>
    <property type="molecule type" value="Genomic_DNA"/>
</dbReference>
<evidence type="ECO:0000256" key="3">
    <source>
        <dbReference type="ARBA" id="ARBA00022679"/>
    </source>
</evidence>
<accession>A0A5A7TP17</accession>
<feature type="binding site" evidence="8">
    <location>
        <position position="120"/>
    </location>
    <ligand>
        <name>UDP-alpha-D-glucose</name>
        <dbReference type="ChEBI" id="CHEBI:58885"/>
    </ligand>
</feature>
<keyword evidence="6 9" id="KW-0472">Membrane</keyword>
<gene>
    <name evidence="10" type="ORF">E6C27_scaffold74G002410</name>
</gene>
<evidence type="ECO:0000256" key="2">
    <source>
        <dbReference type="ARBA" id="ARBA00022676"/>
    </source>
</evidence>
<feature type="transmembrane region" description="Helical" evidence="9">
    <location>
        <begin position="20"/>
        <end position="43"/>
    </location>
</feature>
<dbReference type="InterPro" id="IPR005150">
    <property type="entry name" value="Cellulose_synth"/>
</dbReference>
<name>A0A5A7TP17_CUCMM</name>
<evidence type="ECO:0000256" key="6">
    <source>
        <dbReference type="ARBA" id="ARBA00023136"/>
    </source>
</evidence>
<comment type="subcellular location">
    <subcellularLocation>
        <location evidence="1">Endomembrane system</location>
    </subcellularLocation>
</comment>
<reference evidence="10 11" key="1">
    <citation type="submission" date="2019-08" db="EMBL/GenBank/DDBJ databases">
        <title>Draft genome sequences of two oriental melons (Cucumis melo L. var makuwa).</title>
        <authorList>
            <person name="Kwon S.-Y."/>
        </authorList>
    </citation>
    <scope>NUCLEOTIDE SEQUENCE [LARGE SCALE GENOMIC DNA]</scope>
    <source>
        <strain evidence="11">cv. SW 3</strain>
        <tissue evidence="10">Leaf</tissue>
    </source>
</reference>
<keyword evidence="5 9" id="KW-1133">Transmembrane helix</keyword>
<keyword evidence="7" id="KW-0961">Cell wall biogenesis/degradation</keyword>
<proteinExistence type="predicted"/>
<dbReference type="GO" id="GO:0016020">
    <property type="term" value="C:membrane"/>
    <property type="evidence" value="ECO:0007669"/>
    <property type="project" value="InterPro"/>
</dbReference>
<feature type="binding site" evidence="8">
    <location>
        <position position="119"/>
    </location>
    <ligand>
        <name>UDP-alpha-D-glucose</name>
        <dbReference type="ChEBI" id="CHEBI:58885"/>
    </ligand>
</feature>
<keyword evidence="4 9" id="KW-0812">Transmembrane</keyword>
<sequence length="148" mass="16232">MGGSTTPPPPPSPPHSSYSSHFITAFNRLFAAVYAAAILALFYHHILSILRNSSISSSLISLALLVADFILAFMWVAGQSFRMIPVRRREFPEKLKRLAEEDFDFPAVDVFICTTDPDKEPPMSVVNSVLSVGKISVYISDDGGGEVR</sequence>
<evidence type="ECO:0000256" key="8">
    <source>
        <dbReference type="PIRSR" id="PIRSR605150-2"/>
    </source>
</evidence>
<evidence type="ECO:0000256" key="7">
    <source>
        <dbReference type="ARBA" id="ARBA00023316"/>
    </source>
</evidence>
<dbReference type="AlphaFoldDB" id="A0A5A7TP17"/>
<dbReference type="OrthoDB" id="1929172at2759"/>
<keyword evidence="2" id="KW-0328">Glycosyltransferase</keyword>
<dbReference type="GO" id="GO:0071555">
    <property type="term" value="P:cell wall organization"/>
    <property type="evidence" value="ECO:0007669"/>
    <property type="project" value="UniProtKB-KW"/>
</dbReference>
<evidence type="ECO:0000256" key="4">
    <source>
        <dbReference type="ARBA" id="ARBA00022692"/>
    </source>
</evidence>